<comment type="caution">
    <text evidence="1">The sequence shown here is derived from an EMBL/GenBank/DDBJ whole genome shotgun (WGS) entry which is preliminary data.</text>
</comment>
<dbReference type="Proteomes" id="UP000294513">
    <property type="component" value="Unassembled WGS sequence"/>
</dbReference>
<keyword evidence="2" id="KW-1185">Reference proteome</keyword>
<protein>
    <submittedName>
        <fullName evidence="1">Uncharacterized protein</fullName>
    </submittedName>
</protein>
<dbReference type="EMBL" id="SMKU01000213">
    <property type="protein sequence ID" value="TDD76493.1"/>
    <property type="molecule type" value="Genomic_DNA"/>
</dbReference>
<evidence type="ECO:0000313" key="1">
    <source>
        <dbReference type="EMBL" id="TDD76493.1"/>
    </source>
</evidence>
<gene>
    <name evidence="1" type="ORF">E1298_30850</name>
</gene>
<evidence type="ECO:0000313" key="2">
    <source>
        <dbReference type="Proteomes" id="UP000294513"/>
    </source>
</evidence>
<dbReference type="AlphaFoldDB" id="A0A4R5AUS2"/>
<proteinExistence type="predicted"/>
<reference evidence="1 2" key="1">
    <citation type="submission" date="2019-03" db="EMBL/GenBank/DDBJ databases">
        <title>Draft genome sequences of novel Actinobacteria.</title>
        <authorList>
            <person name="Sahin N."/>
            <person name="Ay H."/>
            <person name="Saygin H."/>
        </authorList>
    </citation>
    <scope>NUCLEOTIDE SEQUENCE [LARGE SCALE GENOMIC DNA]</scope>
    <source>
        <strain evidence="1 2">H3C3</strain>
    </source>
</reference>
<accession>A0A4R5AUS2</accession>
<sequence length="66" mass="7300">MRAEVLSGYGVEITVFDIAGTKTEPPVVIAVQEFHLNARIVRGDQTYLDRSPWPGARPRAPALPRL</sequence>
<name>A0A4R5AUS2_9ACTN</name>
<dbReference type="RefSeq" id="WP_131899492.1">
    <property type="nucleotide sequence ID" value="NZ_SMKU01000213.1"/>
</dbReference>
<organism evidence="1 2">
    <name type="scientific">Actinomadura rubrisoli</name>
    <dbReference type="NCBI Taxonomy" id="2530368"/>
    <lineage>
        <taxon>Bacteria</taxon>
        <taxon>Bacillati</taxon>
        <taxon>Actinomycetota</taxon>
        <taxon>Actinomycetes</taxon>
        <taxon>Streptosporangiales</taxon>
        <taxon>Thermomonosporaceae</taxon>
        <taxon>Actinomadura</taxon>
    </lineage>
</organism>